<gene>
    <name evidence="2" type="ORF">HLPR_18610</name>
</gene>
<sequence>MGFMDVVKKGLNDGTKFTKVKAEILKFQGEIRSKKTLIADSFIENNELSEEMVTLRNEILELNKKIEALNDSLKKDGEKEVAQDDKISEE</sequence>
<dbReference type="EMBL" id="AP028654">
    <property type="protein sequence ID" value="BEP29530.1"/>
    <property type="molecule type" value="Genomic_DNA"/>
</dbReference>
<evidence type="ECO:0000313" key="3">
    <source>
        <dbReference type="Proteomes" id="UP001321786"/>
    </source>
</evidence>
<name>A0AAU9ESU9_9FIRM</name>
<dbReference type="RefSeq" id="WP_338535158.1">
    <property type="nucleotide sequence ID" value="NZ_AP028654.1"/>
</dbReference>
<keyword evidence="1" id="KW-0175">Coiled coil</keyword>
<reference evidence="2 3" key="1">
    <citation type="submission" date="2023-08" db="EMBL/GenBank/DDBJ databases">
        <title>Helicovermis profunda gen. nov., sp. nov., a novel mesophilic, fermentative bacterium within the Bacillota from a deep-sea hydrothermal vent chimney.</title>
        <authorList>
            <person name="Miyazaki U."/>
            <person name="Mizutani D."/>
            <person name="Hashimoto Y."/>
            <person name="Tame A."/>
            <person name="Sawayama S."/>
            <person name="Miyazaki J."/>
            <person name="Takai K."/>
            <person name="Nakagawa S."/>
        </authorList>
    </citation>
    <scope>NUCLEOTIDE SEQUENCE [LARGE SCALE GENOMIC DNA]</scope>
    <source>
        <strain evidence="2 3">S502</strain>
    </source>
</reference>
<dbReference type="Proteomes" id="UP001321786">
    <property type="component" value="Chromosome"/>
</dbReference>
<dbReference type="KEGG" id="hprf:HLPR_18610"/>
<proteinExistence type="predicted"/>
<protein>
    <submittedName>
        <fullName evidence="2">Uncharacterized protein</fullName>
    </submittedName>
</protein>
<keyword evidence="3" id="KW-1185">Reference proteome</keyword>
<feature type="coiled-coil region" evidence="1">
    <location>
        <begin position="38"/>
        <end position="79"/>
    </location>
</feature>
<organism evidence="2 3">
    <name type="scientific">Helicovermis profundi</name>
    <dbReference type="NCBI Taxonomy" id="3065157"/>
    <lineage>
        <taxon>Bacteria</taxon>
        <taxon>Bacillati</taxon>
        <taxon>Bacillota</taxon>
        <taxon>Clostridia</taxon>
        <taxon>Helicovermis</taxon>
    </lineage>
</organism>
<dbReference type="AlphaFoldDB" id="A0AAU9ESU9"/>
<accession>A0AAU9ESU9</accession>
<evidence type="ECO:0000313" key="2">
    <source>
        <dbReference type="EMBL" id="BEP29530.1"/>
    </source>
</evidence>
<evidence type="ECO:0000256" key="1">
    <source>
        <dbReference type="SAM" id="Coils"/>
    </source>
</evidence>